<protein>
    <submittedName>
        <fullName evidence="3">Uncharacterized protein</fullName>
    </submittedName>
</protein>
<feature type="compositionally biased region" description="Polar residues" evidence="1">
    <location>
        <begin position="186"/>
        <end position="200"/>
    </location>
</feature>
<evidence type="ECO:0000256" key="1">
    <source>
        <dbReference type="SAM" id="MobiDB-lite"/>
    </source>
</evidence>
<keyword evidence="2" id="KW-1133">Transmembrane helix</keyword>
<proteinExistence type="predicted"/>
<dbReference type="EMBL" id="BAABJO010000020">
    <property type="protein sequence ID" value="GAA5129459.1"/>
    <property type="molecule type" value="Genomic_DNA"/>
</dbReference>
<evidence type="ECO:0000313" key="3">
    <source>
        <dbReference type="EMBL" id="GAA5129459.1"/>
    </source>
</evidence>
<feature type="compositionally biased region" description="Basic residues" evidence="1">
    <location>
        <begin position="42"/>
        <end position="54"/>
    </location>
</feature>
<gene>
    <name evidence="3" type="ORF">GCM10023320_49960</name>
</gene>
<keyword evidence="2" id="KW-0472">Membrane</keyword>
<organism evidence="3 4">
    <name type="scientific">Pseudonocardia adelaidensis</name>
    <dbReference type="NCBI Taxonomy" id="648754"/>
    <lineage>
        <taxon>Bacteria</taxon>
        <taxon>Bacillati</taxon>
        <taxon>Actinomycetota</taxon>
        <taxon>Actinomycetes</taxon>
        <taxon>Pseudonocardiales</taxon>
        <taxon>Pseudonocardiaceae</taxon>
        <taxon>Pseudonocardia</taxon>
    </lineage>
</organism>
<name>A0ABP9NP07_9PSEU</name>
<keyword evidence="2" id="KW-0812">Transmembrane</keyword>
<keyword evidence="4" id="KW-1185">Reference proteome</keyword>
<feature type="transmembrane region" description="Helical" evidence="2">
    <location>
        <begin position="99"/>
        <end position="117"/>
    </location>
</feature>
<accession>A0ABP9NP07</accession>
<evidence type="ECO:0000313" key="4">
    <source>
        <dbReference type="Proteomes" id="UP001500804"/>
    </source>
</evidence>
<feature type="compositionally biased region" description="Basic and acidic residues" evidence="1">
    <location>
        <begin position="18"/>
        <end position="30"/>
    </location>
</feature>
<dbReference type="Proteomes" id="UP001500804">
    <property type="component" value="Unassembled WGS sequence"/>
</dbReference>
<comment type="caution">
    <text evidence="3">The sequence shown here is derived from an EMBL/GenBank/DDBJ whole genome shotgun (WGS) entry which is preliminary data.</text>
</comment>
<evidence type="ECO:0000256" key="2">
    <source>
        <dbReference type="SAM" id="Phobius"/>
    </source>
</evidence>
<feature type="compositionally biased region" description="Polar residues" evidence="1">
    <location>
        <begin position="212"/>
        <end position="223"/>
    </location>
</feature>
<feature type="region of interest" description="Disordered" evidence="1">
    <location>
        <begin position="10"/>
        <end position="61"/>
    </location>
</feature>
<sequence length="223" mass="22852">MDIARITCVLGPQDPGDPGEHRQGHARGGDRPGAPLSTGAAHKMRPHHVAHRRGTAAGKQPGAQLIQRDQLIRQPLDHPGINQVATVAHADVLGVDPGVLIAAIASGGVLASFLYGGVAVPGRLSVHLGVCLVAYGVLIATMGTTPGLLISTIVLVLIGAATGLADTIESLLVSKRTPAAAPAQTHAFSVSSRPTGSASRSEARWPEVRPSTCRSVARTSLEA</sequence>
<reference evidence="4" key="1">
    <citation type="journal article" date="2019" name="Int. J. Syst. Evol. Microbiol.">
        <title>The Global Catalogue of Microorganisms (GCM) 10K type strain sequencing project: providing services to taxonomists for standard genome sequencing and annotation.</title>
        <authorList>
            <consortium name="The Broad Institute Genomics Platform"/>
            <consortium name="The Broad Institute Genome Sequencing Center for Infectious Disease"/>
            <person name="Wu L."/>
            <person name="Ma J."/>
        </authorList>
    </citation>
    <scope>NUCLEOTIDE SEQUENCE [LARGE SCALE GENOMIC DNA]</scope>
    <source>
        <strain evidence="4">JCM 18302</strain>
    </source>
</reference>
<feature type="region of interest" description="Disordered" evidence="1">
    <location>
        <begin position="184"/>
        <end position="223"/>
    </location>
</feature>